<keyword evidence="2" id="KW-0238">DNA-binding</keyword>
<dbReference type="AlphaFoldDB" id="A0A401ZKE6"/>
<keyword evidence="6" id="KW-1185">Reference proteome</keyword>
<dbReference type="OrthoDB" id="9785139at2"/>
<dbReference type="EMBL" id="BIFQ01000001">
    <property type="protein sequence ID" value="GCE07323.1"/>
    <property type="molecule type" value="Genomic_DNA"/>
</dbReference>
<dbReference type="CDD" id="cd06267">
    <property type="entry name" value="PBP1_LacI_sugar_binding-like"/>
    <property type="match status" value="1"/>
</dbReference>
<evidence type="ECO:0000313" key="6">
    <source>
        <dbReference type="Proteomes" id="UP000287224"/>
    </source>
</evidence>
<evidence type="ECO:0000259" key="4">
    <source>
        <dbReference type="PROSITE" id="PS50932"/>
    </source>
</evidence>
<dbReference type="InterPro" id="IPR046335">
    <property type="entry name" value="LacI/GalR-like_sensor"/>
</dbReference>
<dbReference type="RefSeq" id="WP_126598492.1">
    <property type="nucleotide sequence ID" value="NZ_BIFQ01000001.1"/>
</dbReference>
<dbReference type="PRINTS" id="PR00036">
    <property type="entry name" value="HTHLACI"/>
</dbReference>
<dbReference type="Gene3D" id="1.10.260.40">
    <property type="entry name" value="lambda repressor-like DNA-binding domains"/>
    <property type="match status" value="1"/>
</dbReference>
<evidence type="ECO:0000256" key="1">
    <source>
        <dbReference type="ARBA" id="ARBA00023015"/>
    </source>
</evidence>
<protein>
    <submittedName>
        <fullName evidence="5">LacI family transcriptional regulator</fullName>
    </submittedName>
</protein>
<dbReference type="PROSITE" id="PS50932">
    <property type="entry name" value="HTH_LACI_2"/>
    <property type="match status" value="1"/>
</dbReference>
<organism evidence="5 6">
    <name type="scientific">Dictyobacter aurantiacus</name>
    <dbReference type="NCBI Taxonomy" id="1936993"/>
    <lineage>
        <taxon>Bacteria</taxon>
        <taxon>Bacillati</taxon>
        <taxon>Chloroflexota</taxon>
        <taxon>Ktedonobacteria</taxon>
        <taxon>Ktedonobacterales</taxon>
        <taxon>Dictyobacteraceae</taxon>
        <taxon>Dictyobacter</taxon>
    </lineage>
</organism>
<reference evidence="6" key="1">
    <citation type="submission" date="2018-12" db="EMBL/GenBank/DDBJ databases">
        <title>Tengunoibacter tsumagoiensis gen. nov., sp. nov., Dictyobacter kobayashii sp. nov., D. alpinus sp. nov., and D. joshuensis sp. nov. and description of Dictyobacteraceae fam. nov. within the order Ktedonobacterales isolated from Tengu-no-mugimeshi.</title>
        <authorList>
            <person name="Wang C.M."/>
            <person name="Zheng Y."/>
            <person name="Sakai Y."/>
            <person name="Toyoda A."/>
            <person name="Minakuchi Y."/>
            <person name="Abe K."/>
            <person name="Yokota A."/>
            <person name="Yabe S."/>
        </authorList>
    </citation>
    <scope>NUCLEOTIDE SEQUENCE [LARGE SCALE GENOMIC DNA]</scope>
    <source>
        <strain evidence="6">S-27</strain>
    </source>
</reference>
<gene>
    <name evidence="5" type="primary">lacI_3</name>
    <name evidence="5" type="ORF">KDAU_46520</name>
</gene>
<dbReference type="SMART" id="SM00354">
    <property type="entry name" value="HTH_LACI"/>
    <property type="match status" value="1"/>
</dbReference>
<dbReference type="Gene3D" id="3.40.50.2300">
    <property type="match status" value="2"/>
</dbReference>
<dbReference type="SUPFAM" id="SSF47413">
    <property type="entry name" value="lambda repressor-like DNA-binding domains"/>
    <property type="match status" value="1"/>
</dbReference>
<dbReference type="SUPFAM" id="SSF53822">
    <property type="entry name" value="Periplasmic binding protein-like I"/>
    <property type="match status" value="1"/>
</dbReference>
<evidence type="ECO:0000256" key="3">
    <source>
        <dbReference type="ARBA" id="ARBA00023163"/>
    </source>
</evidence>
<dbReference type="GO" id="GO:0003700">
    <property type="term" value="F:DNA-binding transcription factor activity"/>
    <property type="evidence" value="ECO:0007669"/>
    <property type="project" value="TreeGrafter"/>
</dbReference>
<dbReference type="Pfam" id="PF00356">
    <property type="entry name" value="LacI"/>
    <property type="match status" value="1"/>
</dbReference>
<dbReference type="GO" id="GO:0000976">
    <property type="term" value="F:transcription cis-regulatory region binding"/>
    <property type="evidence" value="ECO:0007669"/>
    <property type="project" value="TreeGrafter"/>
</dbReference>
<comment type="caution">
    <text evidence="5">The sequence shown here is derived from an EMBL/GenBank/DDBJ whole genome shotgun (WGS) entry which is preliminary data.</text>
</comment>
<evidence type="ECO:0000313" key="5">
    <source>
        <dbReference type="EMBL" id="GCE07323.1"/>
    </source>
</evidence>
<dbReference type="InterPro" id="IPR000843">
    <property type="entry name" value="HTH_LacI"/>
</dbReference>
<dbReference type="InterPro" id="IPR028082">
    <property type="entry name" value="Peripla_BP_I"/>
</dbReference>
<dbReference type="Proteomes" id="UP000287224">
    <property type="component" value="Unassembled WGS sequence"/>
</dbReference>
<dbReference type="InterPro" id="IPR010982">
    <property type="entry name" value="Lambda_DNA-bd_dom_sf"/>
</dbReference>
<feature type="domain" description="HTH lacI-type" evidence="4">
    <location>
        <begin position="9"/>
        <end position="63"/>
    </location>
</feature>
<name>A0A401ZKE6_9CHLR</name>
<accession>A0A401ZKE6</accession>
<dbReference type="PROSITE" id="PS00356">
    <property type="entry name" value="HTH_LACI_1"/>
    <property type="match status" value="1"/>
</dbReference>
<evidence type="ECO:0000256" key="2">
    <source>
        <dbReference type="ARBA" id="ARBA00023125"/>
    </source>
</evidence>
<dbReference type="PANTHER" id="PTHR30146">
    <property type="entry name" value="LACI-RELATED TRANSCRIPTIONAL REPRESSOR"/>
    <property type="match status" value="1"/>
</dbReference>
<keyword evidence="1" id="KW-0805">Transcription regulation</keyword>
<keyword evidence="3" id="KW-0804">Transcription</keyword>
<dbReference type="CDD" id="cd01392">
    <property type="entry name" value="HTH_LacI"/>
    <property type="match status" value="1"/>
</dbReference>
<proteinExistence type="predicted"/>
<dbReference type="PANTHER" id="PTHR30146:SF109">
    <property type="entry name" value="HTH-TYPE TRANSCRIPTIONAL REGULATOR GALS"/>
    <property type="match status" value="1"/>
</dbReference>
<dbReference type="Pfam" id="PF13377">
    <property type="entry name" value="Peripla_BP_3"/>
    <property type="match status" value="1"/>
</dbReference>
<sequence length="374" mass="40738">MPGATPGRLTIQDIARLAGVSKATVSRVLNRNPSVDPALAERVTKVVQEHNFVPNITATVLAGGRTQLIGVLAPPLNWPAMPEIMRGVAEYLEGSPYEIVLYCIGSQRNHADVLNRILAMRMISGLLAIFPGGLASQLATHFQQGLPLVMIDDQEEPDGMPWVGIDNVGSAYEATRHLLACGHTRIAHIQGPTNYHCTLERYQGYCRALREAGIEPDPELLLQGNFEQSGGRHCASILFARERERWPSAIFIGNDEMAYGFLEVAQELGVKIPEDIAVVGFDDYVISAHTTPPLTTVRQPFSDIGRTAIELLLTMIDRMNEKQPPTDGRQTAGGVPTQDFVVDPPCIQLATTLVQRASSRLVLPAARKQPGGNL</sequence>